<evidence type="ECO:0000313" key="3">
    <source>
        <dbReference type="EMBL" id="SDE36445.1"/>
    </source>
</evidence>
<protein>
    <submittedName>
        <fullName evidence="2">Uncharacterized protein</fullName>
    </submittedName>
</protein>
<organism evidence="2 5">
    <name type="scientific">Myxococcus virescens</name>
    <dbReference type="NCBI Taxonomy" id="83456"/>
    <lineage>
        <taxon>Bacteria</taxon>
        <taxon>Pseudomonadati</taxon>
        <taxon>Myxococcota</taxon>
        <taxon>Myxococcia</taxon>
        <taxon>Myxococcales</taxon>
        <taxon>Cystobacterineae</taxon>
        <taxon>Myxococcaceae</taxon>
        <taxon>Myxococcus</taxon>
    </lineage>
</organism>
<gene>
    <name evidence="2" type="ORF">MVI01_11160</name>
    <name evidence="3" type="ORF">SAMN04488504_106181</name>
</gene>
<sequence>MRFSPLSGSASSAVRSPAQDAFRLPAFRVAVGSLGASARKPSLGRIGMQQAGFDLGGNLPPALESAAAKTGVPVEMLAAQVSAESRGVPTSRAARPPGARKAALPMLRRQCRE</sequence>
<evidence type="ECO:0000313" key="2">
    <source>
        <dbReference type="EMBL" id="GEL69332.1"/>
    </source>
</evidence>
<keyword evidence="4" id="KW-1185">Reference proteome</keyword>
<reference evidence="3 4" key="1">
    <citation type="submission" date="2016-10" db="EMBL/GenBank/DDBJ databases">
        <authorList>
            <person name="Varghese N."/>
            <person name="Submissions S."/>
        </authorList>
    </citation>
    <scope>NUCLEOTIDE SEQUENCE [LARGE SCALE GENOMIC DNA]</scope>
    <source>
        <strain evidence="3 4">DSM 2260</strain>
    </source>
</reference>
<dbReference type="Proteomes" id="UP000198717">
    <property type="component" value="Unassembled WGS sequence"/>
</dbReference>
<dbReference type="EMBL" id="BJVY01000004">
    <property type="protein sequence ID" value="GEL69332.1"/>
    <property type="molecule type" value="Genomic_DNA"/>
</dbReference>
<reference evidence="2 5" key="2">
    <citation type="submission" date="2019-07" db="EMBL/GenBank/DDBJ databases">
        <title>Whole genome shotgun sequence of Myxococcus virescens NBRC 100334.</title>
        <authorList>
            <person name="Hosoyama A."/>
            <person name="Uohara A."/>
            <person name="Ohji S."/>
            <person name="Ichikawa N."/>
        </authorList>
    </citation>
    <scope>NUCLEOTIDE SEQUENCE [LARGE SCALE GENOMIC DNA]</scope>
    <source>
        <strain evidence="2 5">NBRC 100334</strain>
    </source>
</reference>
<name>A0A511H723_9BACT</name>
<accession>A0A511H723</accession>
<dbReference type="EMBL" id="FNAJ01000006">
    <property type="protein sequence ID" value="SDE36445.1"/>
    <property type="molecule type" value="Genomic_DNA"/>
</dbReference>
<feature type="region of interest" description="Disordered" evidence="1">
    <location>
        <begin position="83"/>
        <end position="113"/>
    </location>
</feature>
<evidence type="ECO:0000313" key="5">
    <source>
        <dbReference type="Proteomes" id="UP000321224"/>
    </source>
</evidence>
<proteinExistence type="predicted"/>
<evidence type="ECO:0000256" key="1">
    <source>
        <dbReference type="SAM" id="MobiDB-lite"/>
    </source>
</evidence>
<dbReference type="AlphaFoldDB" id="A0A511H723"/>
<dbReference type="Proteomes" id="UP000321224">
    <property type="component" value="Unassembled WGS sequence"/>
</dbReference>
<evidence type="ECO:0000313" key="4">
    <source>
        <dbReference type="Proteomes" id="UP000198717"/>
    </source>
</evidence>
<dbReference type="RefSeq" id="WP_244171859.1">
    <property type="nucleotide sequence ID" value="NZ_BJVY01000004.1"/>
</dbReference>
<feature type="compositionally biased region" description="Low complexity" evidence="1">
    <location>
        <begin position="92"/>
        <end position="105"/>
    </location>
</feature>
<comment type="caution">
    <text evidence="2">The sequence shown here is derived from an EMBL/GenBank/DDBJ whole genome shotgun (WGS) entry which is preliminary data.</text>
</comment>